<dbReference type="InterPro" id="IPR016181">
    <property type="entry name" value="Acyl_CoA_acyltransferase"/>
</dbReference>
<dbReference type="EMBL" id="PCTN01000139">
    <property type="protein sequence ID" value="PIP75537.1"/>
    <property type="molecule type" value="Genomic_DNA"/>
</dbReference>
<evidence type="ECO:0008006" key="9">
    <source>
        <dbReference type="Google" id="ProtNLM"/>
    </source>
</evidence>
<dbReference type="AlphaFoldDB" id="A0A2H0D040"/>
<comment type="caution">
    <text evidence="7">The sequence shown here is derived from an EMBL/GenBank/DDBJ whole genome shotgun (WGS) entry which is preliminary data.</text>
</comment>
<dbReference type="PANTHER" id="PTHR36174:SF1">
    <property type="entry name" value="LIPID II:GLYCINE GLYCYLTRANSFERASE"/>
    <property type="match status" value="1"/>
</dbReference>
<keyword evidence="3" id="KW-0133">Cell shape</keyword>
<keyword evidence="6" id="KW-0961">Cell wall biogenesis/degradation</keyword>
<dbReference type="SUPFAM" id="SSF55729">
    <property type="entry name" value="Acyl-CoA N-acyltransferases (Nat)"/>
    <property type="match status" value="2"/>
</dbReference>
<dbReference type="GO" id="GO:0008360">
    <property type="term" value="P:regulation of cell shape"/>
    <property type="evidence" value="ECO:0007669"/>
    <property type="project" value="UniProtKB-KW"/>
</dbReference>
<comment type="similarity">
    <text evidence="1">Belongs to the FemABX family.</text>
</comment>
<dbReference type="InterPro" id="IPR003447">
    <property type="entry name" value="FEMABX"/>
</dbReference>
<evidence type="ECO:0000313" key="8">
    <source>
        <dbReference type="Proteomes" id="UP000230159"/>
    </source>
</evidence>
<evidence type="ECO:0000256" key="2">
    <source>
        <dbReference type="ARBA" id="ARBA00022679"/>
    </source>
</evidence>
<protein>
    <recommendedName>
        <fullName evidence="9">Methicillin resistance protein</fullName>
    </recommendedName>
</protein>
<keyword evidence="5" id="KW-0012">Acyltransferase</keyword>
<proteinExistence type="inferred from homology"/>
<dbReference type="Proteomes" id="UP000230159">
    <property type="component" value="Unassembled WGS sequence"/>
</dbReference>
<evidence type="ECO:0000256" key="3">
    <source>
        <dbReference type="ARBA" id="ARBA00022960"/>
    </source>
</evidence>
<dbReference type="GO" id="GO:0071555">
    <property type="term" value="P:cell wall organization"/>
    <property type="evidence" value="ECO:0007669"/>
    <property type="project" value="UniProtKB-KW"/>
</dbReference>
<evidence type="ECO:0000256" key="1">
    <source>
        <dbReference type="ARBA" id="ARBA00009943"/>
    </source>
</evidence>
<name>A0A2H0D040_9BACT</name>
<dbReference type="PROSITE" id="PS51191">
    <property type="entry name" value="FEMABX"/>
    <property type="match status" value="1"/>
</dbReference>
<dbReference type="PANTHER" id="PTHR36174">
    <property type="entry name" value="LIPID II:GLYCINE GLYCYLTRANSFERASE"/>
    <property type="match status" value="1"/>
</dbReference>
<keyword evidence="4" id="KW-0573">Peptidoglycan synthesis</keyword>
<accession>A0A2H0D040</accession>
<dbReference type="Gene3D" id="3.40.630.30">
    <property type="match status" value="2"/>
</dbReference>
<dbReference type="Pfam" id="PF02388">
    <property type="entry name" value="FemAB"/>
    <property type="match status" value="2"/>
</dbReference>
<evidence type="ECO:0000313" key="7">
    <source>
        <dbReference type="EMBL" id="PIP75537.1"/>
    </source>
</evidence>
<evidence type="ECO:0000256" key="4">
    <source>
        <dbReference type="ARBA" id="ARBA00022984"/>
    </source>
</evidence>
<dbReference type="InterPro" id="IPR050644">
    <property type="entry name" value="PG_Glycine_Bridge_Synth"/>
</dbReference>
<reference evidence="7 8" key="1">
    <citation type="submission" date="2017-09" db="EMBL/GenBank/DDBJ databases">
        <title>Depth-based differentiation of microbial function through sediment-hosted aquifers and enrichment of novel symbionts in the deep terrestrial subsurface.</title>
        <authorList>
            <person name="Probst A.J."/>
            <person name="Ladd B."/>
            <person name="Jarett J.K."/>
            <person name="Geller-Mcgrath D.E."/>
            <person name="Sieber C.M."/>
            <person name="Emerson J.B."/>
            <person name="Anantharaman K."/>
            <person name="Thomas B.C."/>
            <person name="Malmstrom R."/>
            <person name="Stieglmeier M."/>
            <person name="Klingl A."/>
            <person name="Woyke T."/>
            <person name="Ryan C.M."/>
            <person name="Banfield J.F."/>
        </authorList>
    </citation>
    <scope>NUCLEOTIDE SEQUENCE [LARGE SCALE GENOMIC DNA]</scope>
    <source>
        <strain evidence="7">CG22_combo_CG10-13_8_21_14_all_39_9</strain>
    </source>
</reference>
<gene>
    <name evidence="7" type="ORF">COW86_03195</name>
</gene>
<evidence type="ECO:0000256" key="6">
    <source>
        <dbReference type="ARBA" id="ARBA00023316"/>
    </source>
</evidence>
<sequence length="357" mass="41644">MEIITDYQNREEWDKFVAENTQPSSFLQSFAWGEFNEKILGNPVIRWAVIDQGVLSAVFQAIIKKLPFNKTYVYCPRGLVWRQNCADCWALAYGEILKKIRAGWTGHIFLRASPPDEDKEDITGFIRQLGFRKPKILSHGQEPAETVLINLEKSEEELLASMQQKTRYNIRLAEKKEVEVKCQMSPPEADPPLAENIKNQINTFYKLAEETAKRNKIKIYQDDYYKKLVEYFGQGDKNIKLKLYLAQKKEKTLAAIMVIYFGNGATYLHGASSNDGRELMPNYLLQWQAMREAKKEGYKIYDLWGVSGENKTWAGITRFKRGFDGREIKFMGSWDYVLNKKWYNIFRLLKIIKKIIP</sequence>
<evidence type="ECO:0000256" key="5">
    <source>
        <dbReference type="ARBA" id="ARBA00023315"/>
    </source>
</evidence>
<keyword evidence="2" id="KW-0808">Transferase</keyword>
<dbReference type="GO" id="GO:0009252">
    <property type="term" value="P:peptidoglycan biosynthetic process"/>
    <property type="evidence" value="ECO:0007669"/>
    <property type="project" value="UniProtKB-KW"/>
</dbReference>
<organism evidence="7 8">
    <name type="scientific">Candidatus Kuenenbacteria bacterium CG22_combo_CG10-13_8_21_14_all_39_9</name>
    <dbReference type="NCBI Taxonomy" id="1974621"/>
    <lineage>
        <taxon>Bacteria</taxon>
        <taxon>Candidatus Kueneniibacteriota</taxon>
    </lineage>
</organism>
<dbReference type="GO" id="GO:0016755">
    <property type="term" value="F:aminoacyltransferase activity"/>
    <property type="evidence" value="ECO:0007669"/>
    <property type="project" value="InterPro"/>
</dbReference>